<reference evidence="2" key="1">
    <citation type="journal article" date="2019" name="Int. J. Syst. Evol. Microbiol.">
        <title>The Global Catalogue of Microorganisms (GCM) 10K type strain sequencing project: providing services to taxonomists for standard genome sequencing and annotation.</title>
        <authorList>
            <consortium name="The Broad Institute Genomics Platform"/>
            <consortium name="The Broad Institute Genome Sequencing Center for Infectious Disease"/>
            <person name="Wu L."/>
            <person name="Ma J."/>
        </authorList>
    </citation>
    <scope>NUCLEOTIDE SEQUENCE [LARGE SCALE GENOMIC DNA]</scope>
    <source>
        <strain evidence="2">JCM 17805</strain>
    </source>
</reference>
<sequence length="73" mass="8429">MALESRDFDYVIIHGQCEMTYDEFNQLSLRERCKIVLNEKVEFLCDGDRVTSRKALGDTVSNLKSQAKQSPEK</sequence>
<evidence type="ECO:0000313" key="2">
    <source>
        <dbReference type="Proteomes" id="UP001500604"/>
    </source>
</evidence>
<proteinExistence type="predicted"/>
<comment type="caution">
    <text evidence="1">The sequence shown here is derived from an EMBL/GenBank/DDBJ whole genome shotgun (WGS) entry which is preliminary data.</text>
</comment>
<dbReference type="Proteomes" id="UP001500604">
    <property type="component" value="Unassembled WGS sequence"/>
</dbReference>
<dbReference type="EMBL" id="BAABFL010000434">
    <property type="protein sequence ID" value="GAA4651036.1"/>
    <property type="molecule type" value="Genomic_DNA"/>
</dbReference>
<organism evidence="1 2">
    <name type="scientific">Kistimonas scapharcae</name>
    <dbReference type="NCBI Taxonomy" id="1036133"/>
    <lineage>
        <taxon>Bacteria</taxon>
        <taxon>Pseudomonadati</taxon>
        <taxon>Pseudomonadota</taxon>
        <taxon>Gammaproteobacteria</taxon>
        <taxon>Oceanospirillales</taxon>
        <taxon>Endozoicomonadaceae</taxon>
        <taxon>Kistimonas</taxon>
    </lineage>
</organism>
<name>A0ABP8V6W0_9GAMM</name>
<accession>A0ABP8V6W0</accession>
<keyword evidence="2" id="KW-1185">Reference proteome</keyword>
<evidence type="ECO:0000313" key="1">
    <source>
        <dbReference type="EMBL" id="GAA4651036.1"/>
    </source>
</evidence>
<protein>
    <submittedName>
        <fullName evidence="1">Uncharacterized protein</fullName>
    </submittedName>
</protein>
<gene>
    <name evidence="1" type="ORF">GCM10023116_33190</name>
</gene>
<dbReference type="RefSeq" id="WP_345197333.1">
    <property type="nucleotide sequence ID" value="NZ_BAABFL010000434.1"/>
</dbReference>